<accession>A0ABM8AGV6</accession>
<dbReference type="PANTHER" id="PTHR40074:SF2">
    <property type="entry name" value="O-ACETYLTRANSFERASE WECH"/>
    <property type="match status" value="1"/>
</dbReference>
<feature type="transmembrane region" description="Helical" evidence="7">
    <location>
        <begin position="149"/>
        <end position="169"/>
    </location>
</feature>
<sequence length="370" mass="41059">MTTSPVSADASLPATVPGRRSDAGARLPAVDVFRGLAIVAVVAHHLTGLALRHAEAGSTLSTAIAVINRSLHFVVPAFVFMTALVLTRSAMRRLDLGKYYAARIRTALLPYLLWTVLYVLFRVVTHQDPLAALADPARWQVWVQYGKGYFHLYFLLIVLQFYLVLPLLLPLWRRRWPFLAVLALAFALQFLVFWLNRTGVLSFRFPGTMALWYIPALTLGMYFGANEGAFEALWARWRGWFVGAAVLALAWYVPVAVSLLEGGRVSSVTYSAANWTFTAAAVLALFGLAQVLAPFQTRWRSVLVYLGTVSLQIYLLHPGVLWFLERVGFPGRPAAFLGVLAVYGLIALGIPVLIARLLEGRALSRWLFGR</sequence>
<proteinExistence type="inferred from homology"/>
<evidence type="ECO:0000256" key="6">
    <source>
        <dbReference type="ARBA" id="ARBA00023136"/>
    </source>
</evidence>
<evidence type="ECO:0000256" key="7">
    <source>
        <dbReference type="SAM" id="Phobius"/>
    </source>
</evidence>
<keyword evidence="10" id="KW-1185">Reference proteome</keyword>
<evidence type="ECO:0000256" key="5">
    <source>
        <dbReference type="ARBA" id="ARBA00022989"/>
    </source>
</evidence>
<feature type="domain" description="Acyltransferase 3" evidence="8">
    <location>
        <begin position="29"/>
        <end position="355"/>
    </location>
</feature>
<keyword evidence="5 7" id="KW-1133">Transmembrane helix</keyword>
<evidence type="ECO:0000313" key="10">
    <source>
        <dbReference type="Proteomes" id="UP001064971"/>
    </source>
</evidence>
<evidence type="ECO:0000256" key="2">
    <source>
        <dbReference type="ARBA" id="ARBA00007400"/>
    </source>
</evidence>
<dbReference type="Proteomes" id="UP001064971">
    <property type="component" value="Chromosome"/>
</dbReference>
<comment type="similarity">
    <text evidence="2">Belongs to the acyltransferase 3 family.</text>
</comment>
<keyword evidence="9" id="KW-0012">Acyltransferase</keyword>
<name>A0ABM8AGV6_9DEIO</name>
<keyword evidence="4 7" id="KW-0812">Transmembrane</keyword>
<evidence type="ECO:0000313" key="9">
    <source>
        <dbReference type="EMBL" id="BDP43025.1"/>
    </source>
</evidence>
<evidence type="ECO:0000259" key="8">
    <source>
        <dbReference type="Pfam" id="PF01757"/>
    </source>
</evidence>
<dbReference type="GO" id="GO:0016746">
    <property type="term" value="F:acyltransferase activity"/>
    <property type="evidence" value="ECO:0007669"/>
    <property type="project" value="UniProtKB-KW"/>
</dbReference>
<feature type="transmembrane region" description="Helical" evidence="7">
    <location>
        <begin position="63"/>
        <end position="86"/>
    </location>
</feature>
<dbReference type="InterPro" id="IPR002656">
    <property type="entry name" value="Acyl_transf_3_dom"/>
</dbReference>
<reference evidence="9" key="1">
    <citation type="submission" date="2022-07" db="EMBL/GenBank/DDBJ databases">
        <title>Complete Genome Sequence of the Radioresistant Bacterium Deinococcus aetherius ST0316, Isolated from the Air Dust collected in Lower Stratosphere above Japan.</title>
        <authorList>
            <person name="Satoh K."/>
            <person name="Hagiwara K."/>
            <person name="Katsumata K."/>
            <person name="Kubo A."/>
            <person name="Yokobori S."/>
            <person name="Yamagishi A."/>
            <person name="Oono Y."/>
            <person name="Narumi I."/>
        </authorList>
    </citation>
    <scope>NUCLEOTIDE SEQUENCE</scope>
    <source>
        <strain evidence="9">ST0316</strain>
    </source>
</reference>
<keyword evidence="6 7" id="KW-0472">Membrane</keyword>
<gene>
    <name evidence="9" type="ORF">DAETH_29940</name>
</gene>
<organism evidence="9 10">
    <name type="scientific">Deinococcus aetherius</name>
    <dbReference type="NCBI Taxonomy" id="200252"/>
    <lineage>
        <taxon>Bacteria</taxon>
        <taxon>Thermotogati</taxon>
        <taxon>Deinococcota</taxon>
        <taxon>Deinococci</taxon>
        <taxon>Deinococcales</taxon>
        <taxon>Deinococcaceae</taxon>
        <taxon>Deinococcus</taxon>
    </lineage>
</organism>
<keyword evidence="9" id="KW-0808">Transferase</keyword>
<feature type="transmembrane region" description="Helical" evidence="7">
    <location>
        <begin position="176"/>
        <end position="195"/>
    </location>
</feature>
<feature type="transmembrane region" description="Helical" evidence="7">
    <location>
        <begin position="107"/>
        <end position="125"/>
    </location>
</feature>
<dbReference type="RefSeq" id="WP_264775697.1">
    <property type="nucleotide sequence ID" value="NZ_AP026560.1"/>
</dbReference>
<feature type="transmembrane region" description="Helical" evidence="7">
    <location>
        <begin position="336"/>
        <end position="358"/>
    </location>
</feature>
<dbReference type="EMBL" id="AP026560">
    <property type="protein sequence ID" value="BDP43025.1"/>
    <property type="molecule type" value="Genomic_DNA"/>
</dbReference>
<dbReference type="PANTHER" id="PTHR40074">
    <property type="entry name" value="O-ACETYLTRANSFERASE WECH"/>
    <property type="match status" value="1"/>
</dbReference>
<evidence type="ECO:0000256" key="1">
    <source>
        <dbReference type="ARBA" id="ARBA00004651"/>
    </source>
</evidence>
<feature type="transmembrane region" description="Helical" evidence="7">
    <location>
        <begin position="302"/>
        <end position="324"/>
    </location>
</feature>
<protein>
    <submittedName>
        <fullName evidence="9">Acyltransferase</fullName>
    </submittedName>
</protein>
<keyword evidence="3" id="KW-1003">Cell membrane</keyword>
<evidence type="ECO:0000256" key="4">
    <source>
        <dbReference type="ARBA" id="ARBA00022692"/>
    </source>
</evidence>
<feature type="transmembrane region" description="Helical" evidence="7">
    <location>
        <begin position="237"/>
        <end position="260"/>
    </location>
</feature>
<feature type="transmembrane region" description="Helical" evidence="7">
    <location>
        <begin position="272"/>
        <end position="295"/>
    </location>
</feature>
<feature type="transmembrane region" description="Helical" evidence="7">
    <location>
        <begin position="207"/>
        <end position="225"/>
    </location>
</feature>
<feature type="transmembrane region" description="Helical" evidence="7">
    <location>
        <begin position="32"/>
        <end position="51"/>
    </location>
</feature>
<evidence type="ECO:0000256" key="3">
    <source>
        <dbReference type="ARBA" id="ARBA00022475"/>
    </source>
</evidence>
<dbReference type="Pfam" id="PF01757">
    <property type="entry name" value="Acyl_transf_3"/>
    <property type="match status" value="1"/>
</dbReference>
<comment type="subcellular location">
    <subcellularLocation>
        <location evidence="1">Cell membrane</location>
        <topology evidence="1">Multi-pass membrane protein</topology>
    </subcellularLocation>
</comment>